<name>A0A4Y7U2X4_COPMI</name>
<gene>
    <name evidence="2" type="ORF">FA13DRAFT_1808403</name>
</gene>
<feature type="compositionally biased region" description="Polar residues" evidence="1">
    <location>
        <begin position="283"/>
        <end position="313"/>
    </location>
</feature>
<dbReference type="Proteomes" id="UP000298030">
    <property type="component" value="Unassembled WGS sequence"/>
</dbReference>
<dbReference type="OrthoDB" id="3358956at2759"/>
<organism evidence="2 3">
    <name type="scientific">Coprinellus micaceus</name>
    <name type="common">Glistening ink-cap mushroom</name>
    <name type="synonym">Coprinus micaceus</name>
    <dbReference type="NCBI Taxonomy" id="71717"/>
    <lineage>
        <taxon>Eukaryota</taxon>
        <taxon>Fungi</taxon>
        <taxon>Dikarya</taxon>
        <taxon>Basidiomycota</taxon>
        <taxon>Agaricomycotina</taxon>
        <taxon>Agaricomycetes</taxon>
        <taxon>Agaricomycetidae</taxon>
        <taxon>Agaricales</taxon>
        <taxon>Agaricineae</taxon>
        <taxon>Psathyrellaceae</taxon>
        <taxon>Coprinellus</taxon>
    </lineage>
</organism>
<evidence type="ECO:0000313" key="3">
    <source>
        <dbReference type="Proteomes" id="UP000298030"/>
    </source>
</evidence>
<accession>A0A4Y7U2X4</accession>
<dbReference type="AlphaFoldDB" id="A0A4Y7U2X4"/>
<feature type="compositionally biased region" description="Acidic residues" evidence="1">
    <location>
        <begin position="354"/>
        <end position="365"/>
    </location>
</feature>
<keyword evidence="3" id="KW-1185">Reference proteome</keyword>
<dbReference type="EMBL" id="QPFP01000001">
    <property type="protein sequence ID" value="TEB40142.1"/>
    <property type="molecule type" value="Genomic_DNA"/>
</dbReference>
<evidence type="ECO:0008006" key="4">
    <source>
        <dbReference type="Google" id="ProtNLM"/>
    </source>
</evidence>
<sequence length="447" mass="49895">MDKATLEQMGCTEEIMGRALELCRKAKIATKPGSGRELGESSTALAPICALFASEELQSDEITLGNAHQASCLNKKGFNKALQILRAALGHEESSKKVTSYALLLESYVPHPLSRKQLESFCKQAEAQLRELGSKNNFKSNDSICIVVYWVCAAAQVRELPEVQDYAAAHSVTAKKISTECSSYTRRLSALRKQISQEVKLLALGRTPPPTKQTILPTPTPRRSARQPQRQLLTKESVKKPAATSESTPRPSSRAAASQDEMEDDDDATSFPETPTKRRRLDTTPSQSSAKRLFPTNSVASSSRLTVDKNSQPPQTPPRNGKIAPTRGSPLKRAILPEPEDDEMEDTSRRAELDEGMDSSEEDDEPQSRLFRRYRPVYLEHKVWGKQDRRIQRSIKVGEKRKLEFFQKHGKPVPSSTCAIRIAARRVYLHSRAPVDRPDQVSNRYTA</sequence>
<proteinExistence type="predicted"/>
<protein>
    <recommendedName>
        <fullName evidence="4">Origin recognition complex subunit 6</fullName>
    </recommendedName>
</protein>
<evidence type="ECO:0000256" key="1">
    <source>
        <dbReference type="SAM" id="MobiDB-lite"/>
    </source>
</evidence>
<feature type="compositionally biased region" description="Low complexity" evidence="1">
    <location>
        <begin position="241"/>
        <end position="258"/>
    </location>
</feature>
<dbReference type="STRING" id="71717.A0A4Y7U2X4"/>
<evidence type="ECO:0000313" key="2">
    <source>
        <dbReference type="EMBL" id="TEB40142.1"/>
    </source>
</evidence>
<feature type="region of interest" description="Disordered" evidence="1">
    <location>
        <begin position="201"/>
        <end position="367"/>
    </location>
</feature>
<reference evidence="2 3" key="1">
    <citation type="journal article" date="2019" name="Nat. Ecol. Evol.">
        <title>Megaphylogeny resolves global patterns of mushroom evolution.</title>
        <authorList>
            <person name="Varga T."/>
            <person name="Krizsan K."/>
            <person name="Foldi C."/>
            <person name="Dima B."/>
            <person name="Sanchez-Garcia M."/>
            <person name="Sanchez-Ramirez S."/>
            <person name="Szollosi G.J."/>
            <person name="Szarkandi J.G."/>
            <person name="Papp V."/>
            <person name="Albert L."/>
            <person name="Andreopoulos W."/>
            <person name="Angelini C."/>
            <person name="Antonin V."/>
            <person name="Barry K.W."/>
            <person name="Bougher N.L."/>
            <person name="Buchanan P."/>
            <person name="Buyck B."/>
            <person name="Bense V."/>
            <person name="Catcheside P."/>
            <person name="Chovatia M."/>
            <person name="Cooper J."/>
            <person name="Damon W."/>
            <person name="Desjardin D."/>
            <person name="Finy P."/>
            <person name="Geml J."/>
            <person name="Haridas S."/>
            <person name="Hughes K."/>
            <person name="Justo A."/>
            <person name="Karasinski D."/>
            <person name="Kautmanova I."/>
            <person name="Kiss B."/>
            <person name="Kocsube S."/>
            <person name="Kotiranta H."/>
            <person name="LaButti K.M."/>
            <person name="Lechner B.E."/>
            <person name="Liimatainen K."/>
            <person name="Lipzen A."/>
            <person name="Lukacs Z."/>
            <person name="Mihaltcheva S."/>
            <person name="Morgado L.N."/>
            <person name="Niskanen T."/>
            <person name="Noordeloos M.E."/>
            <person name="Ohm R.A."/>
            <person name="Ortiz-Santana B."/>
            <person name="Ovrebo C."/>
            <person name="Racz N."/>
            <person name="Riley R."/>
            <person name="Savchenko A."/>
            <person name="Shiryaev A."/>
            <person name="Soop K."/>
            <person name="Spirin V."/>
            <person name="Szebenyi C."/>
            <person name="Tomsovsky M."/>
            <person name="Tulloss R.E."/>
            <person name="Uehling J."/>
            <person name="Grigoriev I.V."/>
            <person name="Vagvolgyi C."/>
            <person name="Papp T."/>
            <person name="Martin F.M."/>
            <person name="Miettinen O."/>
            <person name="Hibbett D.S."/>
            <person name="Nagy L.G."/>
        </authorList>
    </citation>
    <scope>NUCLEOTIDE SEQUENCE [LARGE SCALE GENOMIC DNA]</scope>
    <source>
        <strain evidence="2 3">FP101781</strain>
    </source>
</reference>
<comment type="caution">
    <text evidence="2">The sequence shown here is derived from an EMBL/GenBank/DDBJ whole genome shotgun (WGS) entry which is preliminary data.</text>
</comment>